<organism evidence="1 2">
    <name type="scientific">Halteria grandinella</name>
    <dbReference type="NCBI Taxonomy" id="5974"/>
    <lineage>
        <taxon>Eukaryota</taxon>
        <taxon>Sar</taxon>
        <taxon>Alveolata</taxon>
        <taxon>Ciliophora</taxon>
        <taxon>Intramacronucleata</taxon>
        <taxon>Spirotrichea</taxon>
        <taxon>Stichotrichia</taxon>
        <taxon>Sporadotrichida</taxon>
        <taxon>Halteriidae</taxon>
        <taxon>Halteria</taxon>
    </lineage>
</organism>
<evidence type="ECO:0000313" key="1">
    <source>
        <dbReference type="EMBL" id="TNV73502.1"/>
    </source>
</evidence>
<dbReference type="EMBL" id="RRYP01018751">
    <property type="protein sequence ID" value="TNV73502.1"/>
    <property type="molecule type" value="Genomic_DNA"/>
</dbReference>
<comment type="caution">
    <text evidence="1">The sequence shown here is derived from an EMBL/GenBank/DDBJ whole genome shotgun (WGS) entry which is preliminary data.</text>
</comment>
<proteinExistence type="predicted"/>
<reference evidence="1" key="1">
    <citation type="submission" date="2019-06" db="EMBL/GenBank/DDBJ databases">
        <authorList>
            <person name="Zheng W."/>
        </authorList>
    </citation>
    <scope>NUCLEOTIDE SEQUENCE</scope>
    <source>
        <strain evidence="1">QDHG01</strain>
    </source>
</reference>
<evidence type="ECO:0000313" key="2">
    <source>
        <dbReference type="Proteomes" id="UP000785679"/>
    </source>
</evidence>
<dbReference type="Proteomes" id="UP000785679">
    <property type="component" value="Unassembled WGS sequence"/>
</dbReference>
<gene>
    <name evidence="1" type="ORF">FGO68_gene2681</name>
</gene>
<keyword evidence="2" id="KW-1185">Reference proteome</keyword>
<name>A0A8J8SWK2_HALGN</name>
<protein>
    <submittedName>
        <fullName evidence="1">Uncharacterized protein</fullName>
    </submittedName>
</protein>
<dbReference type="AlphaFoldDB" id="A0A8J8SWK2"/>
<accession>A0A8J8SWK2</accession>
<sequence>MNLIALDQHLKNSLNFSPIKLTVYTIICLQSICARCTITPGSSKHLASIVRDSVAVAYLLKSSNVYSHSNSFSFLNLRIPPHSPSKEREPK</sequence>